<dbReference type="AlphaFoldDB" id="M2M3D5"/>
<sequence length="60" mass="6566">MSSTTIVSTRLRVHHADHEHMSEVDFTSSDMRVAGSTDTVLRSLLGLSRSSGIVRSNHLS</sequence>
<keyword evidence="2" id="KW-1185">Reference proteome</keyword>
<dbReference type="RefSeq" id="XP_007681946.1">
    <property type="nucleotide sequence ID" value="XM_007683756.1"/>
</dbReference>
<dbReference type="Proteomes" id="UP000011761">
    <property type="component" value="Unassembled WGS sequence"/>
</dbReference>
<dbReference type="KEGG" id="bcom:BAUCODRAFT_333309"/>
<proteinExistence type="predicted"/>
<dbReference type="GeneID" id="19112089"/>
<accession>M2M3D5</accession>
<evidence type="ECO:0000313" key="2">
    <source>
        <dbReference type="Proteomes" id="UP000011761"/>
    </source>
</evidence>
<name>M2M3D5_BAUPA</name>
<dbReference type="HOGENOM" id="CLU_2941352_0_0_1"/>
<evidence type="ECO:0000313" key="1">
    <source>
        <dbReference type="EMBL" id="EMC91031.1"/>
    </source>
</evidence>
<dbReference type="EMBL" id="KB445565">
    <property type="protein sequence ID" value="EMC91031.1"/>
    <property type="molecule type" value="Genomic_DNA"/>
</dbReference>
<reference evidence="1 2" key="1">
    <citation type="journal article" date="2012" name="PLoS Pathog.">
        <title>Diverse lifestyles and strategies of plant pathogenesis encoded in the genomes of eighteen Dothideomycetes fungi.</title>
        <authorList>
            <person name="Ohm R.A."/>
            <person name="Feau N."/>
            <person name="Henrissat B."/>
            <person name="Schoch C.L."/>
            <person name="Horwitz B.A."/>
            <person name="Barry K.W."/>
            <person name="Condon B.J."/>
            <person name="Copeland A.C."/>
            <person name="Dhillon B."/>
            <person name="Glaser F."/>
            <person name="Hesse C.N."/>
            <person name="Kosti I."/>
            <person name="LaButti K."/>
            <person name="Lindquist E.A."/>
            <person name="Lucas S."/>
            <person name="Salamov A.A."/>
            <person name="Bradshaw R.E."/>
            <person name="Ciuffetti L."/>
            <person name="Hamelin R.C."/>
            <person name="Kema G.H.J."/>
            <person name="Lawrence C."/>
            <person name="Scott J.A."/>
            <person name="Spatafora J.W."/>
            <person name="Turgeon B.G."/>
            <person name="de Wit P.J.G.M."/>
            <person name="Zhong S."/>
            <person name="Goodwin S.B."/>
            <person name="Grigoriev I.V."/>
        </authorList>
    </citation>
    <scope>NUCLEOTIDE SEQUENCE [LARGE SCALE GENOMIC DNA]</scope>
    <source>
        <strain evidence="1 2">UAMH 10762</strain>
    </source>
</reference>
<protein>
    <submittedName>
        <fullName evidence="1">Uncharacterized protein</fullName>
    </submittedName>
</protein>
<gene>
    <name evidence="1" type="ORF">BAUCODRAFT_333309</name>
</gene>
<organism evidence="1 2">
    <name type="scientific">Baudoinia panamericana (strain UAMH 10762)</name>
    <name type="common">Angels' share fungus</name>
    <name type="synonym">Baudoinia compniacensis (strain UAMH 10762)</name>
    <dbReference type="NCBI Taxonomy" id="717646"/>
    <lineage>
        <taxon>Eukaryota</taxon>
        <taxon>Fungi</taxon>
        <taxon>Dikarya</taxon>
        <taxon>Ascomycota</taxon>
        <taxon>Pezizomycotina</taxon>
        <taxon>Dothideomycetes</taxon>
        <taxon>Dothideomycetidae</taxon>
        <taxon>Mycosphaerellales</taxon>
        <taxon>Teratosphaeriaceae</taxon>
        <taxon>Baudoinia</taxon>
    </lineage>
</organism>